<dbReference type="PROSITE" id="PS01081">
    <property type="entry name" value="HTH_TETR_1"/>
    <property type="match status" value="1"/>
</dbReference>
<dbReference type="PANTHER" id="PTHR30055:SF234">
    <property type="entry name" value="HTH-TYPE TRANSCRIPTIONAL REGULATOR BETI"/>
    <property type="match status" value="1"/>
</dbReference>
<dbReference type="Proteomes" id="UP000565262">
    <property type="component" value="Unassembled WGS sequence"/>
</dbReference>
<feature type="domain" description="HTH tetR-type" evidence="6">
    <location>
        <begin position="14"/>
        <end position="74"/>
    </location>
</feature>
<dbReference type="AlphaFoldDB" id="A0A839IPG5"/>
<keyword evidence="8" id="KW-1185">Reference proteome</keyword>
<accession>A0A839IPG5</accession>
<dbReference type="Pfam" id="PF00440">
    <property type="entry name" value="TetR_N"/>
    <property type="match status" value="1"/>
</dbReference>
<dbReference type="InterPro" id="IPR001647">
    <property type="entry name" value="HTH_TetR"/>
</dbReference>
<dbReference type="EMBL" id="JACJFM010000012">
    <property type="protein sequence ID" value="MBB1487145.1"/>
    <property type="molecule type" value="Genomic_DNA"/>
</dbReference>
<organism evidence="7 8">
    <name type="scientific">Oceanospirillum sediminis</name>
    <dbReference type="NCBI Taxonomy" id="2760088"/>
    <lineage>
        <taxon>Bacteria</taxon>
        <taxon>Pseudomonadati</taxon>
        <taxon>Pseudomonadota</taxon>
        <taxon>Gammaproteobacteria</taxon>
        <taxon>Oceanospirillales</taxon>
        <taxon>Oceanospirillaceae</taxon>
        <taxon>Oceanospirillum</taxon>
    </lineage>
</organism>
<evidence type="ECO:0000256" key="5">
    <source>
        <dbReference type="PROSITE-ProRule" id="PRU00335"/>
    </source>
</evidence>
<dbReference type="PANTHER" id="PTHR30055">
    <property type="entry name" value="HTH-TYPE TRANSCRIPTIONAL REGULATOR RUTR"/>
    <property type="match status" value="1"/>
</dbReference>
<dbReference type="SUPFAM" id="SSF48498">
    <property type="entry name" value="Tetracyclin repressor-like, C-terminal domain"/>
    <property type="match status" value="1"/>
</dbReference>
<proteinExistence type="predicted"/>
<name>A0A839IPG5_9GAMM</name>
<dbReference type="PROSITE" id="PS50977">
    <property type="entry name" value="HTH_TETR_2"/>
    <property type="match status" value="1"/>
</dbReference>
<dbReference type="InterPro" id="IPR036271">
    <property type="entry name" value="Tet_transcr_reg_TetR-rel_C_sf"/>
</dbReference>
<dbReference type="InterPro" id="IPR023772">
    <property type="entry name" value="DNA-bd_HTH_TetR-type_CS"/>
</dbReference>
<evidence type="ECO:0000256" key="4">
    <source>
        <dbReference type="ARBA" id="ARBA00023163"/>
    </source>
</evidence>
<keyword evidence="2" id="KW-0805">Transcription regulation</keyword>
<evidence type="ECO:0000259" key="6">
    <source>
        <dbReference type="PROSITE" id="PS50977"/>
    </source>
</evidence>
<evidence type="ECO:0000256" key="1">
    <source>
        <dbReference type="ARBA" id="ARBA00022491"/>
    </source>
</evidence>
<evidence type="ECO:0000313" key="7">
    <source>
        <dbReference type="EMBL" id="MBB1487145.1"/>
    </source>
</evidence>
<keyword evidence="3 5" id="KW-0238">DNA-binding</keyword>
<dbReference type="GO" id="GO:0000976">
    <property type="term" value="F:transcription cis-regulatory region binding"/>
    <property type="evidence" value="ECO:0007669"/>
    <property type="project" value="TreeGrafter"/>
</dbReference>
<protein>
    <submittedName>
        <fullName evidence="7">TetR family transcriptional regulator C-terminal domain-containing protein</fullName>
    </submittedName>
</protein>
<dbReference type="GO" id="GO:0003700">
    <property type="term" value="F:DNA-binding transcription factor activity"/>
    <property type="evidence" value="ECO:0007669"/>
    <property type="project" value="TreeGrafter"/>
</dbReference>
<evidence type="ECO:0000256" key="2">
    <source>
        <dbReference type="ARBA" id="ARBA00023015"/>
    </source>
</evidence>
<feature type="DNA-binding region" description="H-T-H motif" evidence="5">
    <location>
        <begin position="37"/>
        <end position="56"/>
    </location>
</feature>
<keyword evidence="4" id="KW-0804">Transcription</keyword>
<dbReference type="InterPro" id="IPR009057">
    <property type="entry name" value="Homeodomain-like_sf"/>
</dbReference>
<reference evidence="7 8" key="1">
    <citation type="submission" date="2020-08" db="EMBL/GenBank/DDBJ databases">
        <title>Oceanospirillum sp. nov. isolated from marine sediment.</title>
        <authorList>
            <person name="Ji X."/>
        </authorList>
    </citation>
    <scope>NUCLEOTIDE SEQUENCE [LARGE SCALE GENOMIC DNA]</scope>
    <source>
        <strain evidence="7 8">D5</strain>
    </source>
</reference>
<gene>
    <name evidence="7" type="ORF">H4O21_11035</name>
</gene>
<dbReference type="RefSeq" id="WP_182808929.1">
    <property type="nucleotide sequence ID" value="NZ_JACJFM010000012.1"/>
</dbReference>
<evidence type="ECO:0000313" key="8">
    <source>
        <dbReference type="Proteomes" id="UP000565262"/>
    </source>
</evidence>
<dbReference type="Gene3D" id="1.10.357.10">
    <property type="entry name" value="Tetracycline Repressor, domain 2"/>
    <property type="match status" value="1"/>
</dbReference>
<dbReference type="PRINTS" id="PR00455">
    <property type="entry name" value="HTHTETR"/>
</dbReference>
<dbReference type="Pfam" id="PF13977">
    <property type="entry name" value="TetR_C_6"/>
    <property type="match status" value="1"/>
</dbReference>
<keyword evidence="1" id="KW-0678">Repressor</keyword>
<evidence type="ECO:0000256" key="3">
    <source>
        <dbReference type="ARBA" id="ARBA00023125"/>
    </source>
</evidence>
<dbReference type="InterPro" id="IPR039538">
    <property type="entry name" value="BetI_C"/>
</dbReference>
<dbReference type="InterPro" id="IPR050109">
    <property type="entry name" value="HTH-type_TetR-like_transc_reg"/>
</dbReference>
<dbReference type="SUPFAM" id="SSF46689">
    <property type="entry name" value="Homeodomain-like"/>
    <property type="match status" value="1"/>
</dbReference>
<sequence length="213" mass="23619">MKEKRRLSRQEMSDSRRSELIDATLRVIATDGVKGATVRAIAEEAAVTQGLIRYYFCSKDELIIAAHERHMTNLIEVAVDAADGDYDCARTRLAMFVQASVSLPIIDPQGIALWAGFFQLVFHSPDMRASHQKTYHLLRNHLSRLAADVFEEAGRDVSEAELRTLSIACNAVLDGLWIEGGALPDQFADNELTDAALSAFEGLLNVELRSTLR</sequence>
<comment type="caution">
    <text evidence="7">The sequence shown here is derived from an EMBL/GenBank/DDBJ whole genome shotgun (WGS) entry which is preliminary data.</text>
</comment>